<evidence type="ECO:0008006" key="4">
    <source>
        <dbReference type="Google" id="ProtNLM"/>
    </source>
</evidence>
<dbReference type="PATRIC" id="fig|251229.3.peg.4537"/>
<name>K9U506_CHRTP</name>
<sequence length="169" mass="18437">MKFKRSSSQVRRSLKWLAIAFATITATLVLLSAPSLAATQTSTLTVYRDPSCSCCGGWMSHLVSEGFEIEEIATSKMNLVKQQQGVPNRLASCHTATIGGYAIEGHVPAKDIKRLLAQQPQVAGIAVAGMPIGTPGMEDGERREPFTVFWFDRQGNAGAFNRYVFEKLN</sequence>
<feature type="signal peptide" evidence="1">
    <location>
        <begin position="1"/>
        <end position="37"/>
    </location>
</feature>
<evidence type="ECO:0000313" key="2">
    <source>
        <dbReference type="EMBL" id="AFY89299.1"/>
    </source>
</evidence>
<dbReference type="Proteomes" id="UP000010384">
    <property type="component" value="Chromosome"/>
</dbReference>
<keyword evidence="3" id="KW-1185">Reference proteome</keyword>
<keyword evidence="1" id="KW-0732">Signal</keyword>
<feature type="chain" id="PRO_5003936175" description="Metal-binding protein" evidence="1">
    <location>
        <begin position="38"/>
        <end position="169"/>
    </location>
</feature>
<protein>
    <recommendedName>
        <fullName evidence="4">Metal-binding protein</fullName>
    </recommendedName>
</protein>
<dbReference type="Pfam" id="PF04214">
    <property type="entry name" value="DUF411"/>
    <property type="match status" value="1"/>
</dbReference>
<dbReference type="InterPro" id="IPR007332">
    <property type="entry name" value="DUF411"/>
</dbReference>
<dbReference type="STRING" id="251229.Chro_3883"/>
<proteinExistence type="predicted"/>
<dbReference type="EMBL" id="CP003597">
    <property type="protein sequence ID" value="AFY89299.1"/>
    <property type="molecule type" value="Genomic_DNA"/>
</dbReference>
<gene>
    <name evidence="2" type="ORF">Chro_3883</name>
</gene>
<organism evidence="2 3">
    <name type="scientific">Chroococcidiopsis thermalis (strain PCC 7203)</name>
    <dbReference type="NCBI Taxonomy" id="251229"/>
    <lineage>
        <taxon>Bacteria</taxon>
        <taxon>Bacillati</taxon>
        <taxon>Cyanobacteriota</taxon>
        <taxon>Cyanophyceae</taxon>
        <taxon>Chroococcidiopsidales</taxon>
        <taxon>Chroococcidiopsidaceae</taxon>
        <taxon>Chroococcidiopsis</taxon>
    </lineage>
</organism>
<accession>K9U506</accession>
<dbReference type="AlphaFoldDB" id="K9U506"/>
<dbReference type="RefSeq" id="WP_015155842.1">
    <property type="nucleotide sequence ID" value="NC_019695.1"/>
</dbReference>
<dbReference type="InParanoid" id="K9U506"/>
<dbReference type="OrthoDB" id="14727at2"/>
<dbReference type="HOGENOM" id="CLU_112034_0_0_3"/>
<dbReference type="KEGG" id="cthe:Chro_3883"/>
<evidence type="ECO:0000256" key="1">
    <source>
        <dbReference type="SAM" id="SignalP"/>
    </source>
</evidence>
<reference evidence="2 3" key="1">
    <citation type="submission" date="2012-06" db="EMBL/GenBank/DDBJ databases">
        <title>Finished chromosome of genome of Chroococcidiopsis thermalis PCC 7203.</title>
        <authorList>
            <consortium name="US DOE Joint Genome Institute"/>
            <person name="Gugger M."/>
            <person name="Coursin T."/>
            <person name="Rippka R."/>
            <person name="Tandeau De Marsac N."/>
            <person name="Huntemann M."/>
            <person name="Wei C.-L."/>
            <person name="Han J."/>
            <person name="Detter J.C."/>
            <person name="Han C."/>
            <person name="Tapia R."/>
            <person name="Davenport K."/>
            <person name="Daligault H."/>
            <person name="Erkkila T."/>
            <person name="Gu W."/>
            <person name="Munk A.C.C."/>
            <person name="Teshima H."/>
            <person name="Xu Y."/>
            <person name="Chain P."/>
            <person name="Chen A."/>
            <person name="Krypides N."/>
            <person name="Mavromatis K."/>
            <person name="Markowitz V."/>
            <person name="Szeto E."/>
            <person name="Ivanova N."/>
            <person name="Mikhailova N."/>
            <person name="Ovchinnikova G."/>
            <person name="Pagani I."/>
            <person name="Pati A."/>
            <person name="Goodwin L."/>
            <person name="Peters L."/>
            <person name="Pitluck S."/>
            <person name="Woyke T."/>
            <person name="Kerfeld C."/>
        </authorList>
    </citation>
    <scope>NUCLEOTIDE SEQUENCE [LARGE SCALE GENOMIC DNA]</scope>
    <source>
        <strain evidence="2 3">PCC 7203</strain>
    </source>
</reference>
<dbReference type="eggNOG" id="COG3019">
    <property type="taxonomic scope" value="Bacteria"/>
</dbReference>
<evidence type="ECO:0000313" key="3">
    <source>
        <dbReference type="Proteomes" id="UP000010384"/>
    </source>
</evidence>